<feature type="coiled-coil region" evidence="6">
    <location>
        <begin position="130"/>
        <end position="189"/>
    </location>
</feature>
<proteinExistence type="predicted"/>
<dbReference type="InterPro" id="IPR004869">
    <property type="entry name" value="MMPL_dom"/>
</dbReference>
<accession>A0A6J6IYW0</accession>
<name>A0A6J6IYW0_9ZZZZ</name>
<comment type="subcellular location">
    <subcellularLocation>
        <location evidence="1">Cell membrane</location>
        <topology evidence="1">Multi-pass membrane protein</topology>
    </subcellularLocation>
</comment>
<dbReference type="EMBL" id="CAEZVM010000011">
    <property type="protein sequence ID" value="CAB4629443.1"/>
    <property type="molecule type" value="Genomic_DNA"/>
</dbReference>
<dbReference type="InterPro" id="IPR050545">
    <property type="entry name" value="Mycobact_MmpL"/>
</dbReference>
<feature type="transmembrane region" description="Helical" evidence="7">
    <location>
        <begin position="430"/>
        <end position="455"/>
    </location>
</feature>
<reference evidence="9" key="1">
    <citation type="submission" date="2020-05" db="EMBL/GenBank/DDBJ databases">
        <authorList>
            <person name="Chiriac C."/>
            <person name="Salcher M."/>
            <person name="Ghai R."/>
            <person name="Kavagutti S V."/>
        </authorList>
    </citation>
    <scope>NUCLEOTIDE SEQUENCE</scope>
</reference>
<feature type="transmembrane region" description="Helical" evidence="7">
    <location>
        <begin position="794"/>
        <end position="818"/>
    </location>
</feature>
<feature type="transmembrane region" description="Helical" evidence="7">
    <location>
        <begin position="683"/>
        <end position="702"/>
    </location>
</feature>
<protein>
    <submittedName>
        <fullName evidence="9">Unannotated protein</fullName>
    </submittedName>
</protein>
<gene>
    <name evidence="9" type="ORF">UFOPK2032_00483</name>
</gene>
<evidence type="ECO:0000256" key="4">
    <source>
        <dbReference type="ARBA" id="ARBA00022989"/>
    </source>
</evidence>
<evidence type="ECO:0000256" key="5">
    <source>
        <dbReference type="ARBA" id="ARBA00023136"/>
    </source>
</evidence>
<feature type="transmembrane region" description="Helical" evidence="7">
    <location>
        <begin position="709"/>
        <end position="730"/>
    </location>
</feature>
<evidence type="ECO:0000256" key="6">
    <source>
        <dbReference type="SAM" id="Coils"/>
    </source>
</evidence>
<evidence type="ECO:0000256" key="2">
    <source>
        <dbReference type="ARBA" id="ARBA00022475"/>
    </source>
</evidence>
<evidence type="ECO:0000256" key="7">
    <source>
        <dbReference type="SAM" id="Phobius"/>
    </source>
</evidence>
<dbReference type="SUPFAM" id="SSF82866">
    <property type="entry name" value="Multidrug efflux transporter AcrB transmembrane domain"/>
    <property type="match status" value="2"/>
</dbReference>
<evidence type="ECO:0000313" key="9">
    <source>
        <dbReference type="EMBL" id="CAB4629443.1"/>
    </source>
</evidence>
<feature type="transmembrane region" description="Helical" evidence="7">
    <location>
        <begin position="524"/>
        <end position="542"/>
    </location>
</feature>
<keyword evidence="5 7" id="KW-0472">Membrane</keyword>
<feature type="transmembrane region" description="Helical" evidence="7">
    <location>
        <begin position="461"/>
        <end position="482"/>
    </location>
</feature>
<keyword evidence="3 7" id="KW-0812">Transmembrane</keyword>
<evidence type="ECO:0000256" key="1">
    <source>
        <dbReference type="ARBA" id="ARBA00004651"/>
    </source>
</evidence>
<sequence>MATLLYKLGLFSARKAWIVIVAWILILATTAGLALTLGGKLTTSMSVDGVPSQNVVDQLQKSFPEASRGSGQVVFYKAEGTFTNSDREAITNALLEVEALPQISEAVNPFTVQAEIRNGAKDLVAGKQELLDAEQAIVDGEDKLVDAEAKIVDGEKALADGLATLAATKKDLKSKLAQVNAGLKQLQDAGATVEMQQELLTSKAQLEAGLVEVARQKAIALASGDEIAAGKTEIANARGELVSGAEEIAQAKKDLEIGERLLAATANFTVVSSDEATALATIRFDKRGSELEEGTRESVVESLRASNLNGIEVQFSQELTQSFGEILGFGEIIGLIAAAIVLFVLLGTFIGMSIPIFSAVVGVAISATLVLALASEIEMTSTTPVLGVMLGLAVGIDYSLFIVNRHRRQLRGGMKLQESIGLANGTSGNAVLFAGLTVVIALVALNLTGIGFVGLMGSMGAIAIVIAVAIALTVTPAALSLIGNRILSKKEKAELSGLKKKTAAKKKSEAKAALKPVWASRHPWLAVFSTVIVLGIMAIPLTDMRLGLPDGGSEPTDSTAYKAYTLTSNGFGPGFNGQVTTVLTTDKPITEADTSAFQADVATALMELDNVQAAVPAAIADDRKTFIFQIVPSGGPSSVETEQLVYDIRALSGPALETYGAEIGVTGITATNIDVSDKIASVLPLYLATVILLSLLLLMLVFRSVLIPVLAAAGFLLTVTATLGAVVAVYQWGWLGELLGVTSPGPILSFLPVFLIGILFGLAMDYQLFLVSGMREAFTHGKSPRDSINYGLHLSRGVVIAAALIMITVFGGFAFSHLATIRPIGFGLAIGVLIDAFLVRLLLVPAAMTILNKSAWWIPKWIDNAMPDVDVEGTKLERKVLH</sequence>
<dbReference type="PROSITE" id="PS50156">
    <property type="entry name" value="SSD"/>
    <property type="match status" value="1"/>
</dbReference>
<evidence type="ECO:0000259" key="8">
    <source>
        <dbReference type="PROSITE" id="PS50156"/>
    </source>
</evidence>
<organism evidence="9">
    <name type="scientific">freshwater metagenome</name>
    <dbReference type="NCBI Taxonomy" id="449393"/>
    <lineage>
        <taxon>unclassified sequences</taxon>
        <taxon>metagenomes</taxon>
        <taxon>ecological metagenomes</taxon>
    </lineage>
</organism>
<keyword evidence="2" id="KW-1003">Cell membrane</keyword>
<dbReference type="PANTHER" id="PTHR33406">
    <property type="entry name" value="MEMBRANE PROTEIN MJ1562-RELATED"/>
    <property type="match status" value="1"/>
</dbReference>
<dbReference type="Pfam" id="PF03176">
    <property type="entry name" value="MMPL"/>
    <property type="match status" value="2"/>
</dbReference>
<keyword evidence="4 7" id="KW-1133">Transmembrane helix</keyword>
<dbReference type="AlphaFoldDB" id="A0A6J6IYW0"/>
<keyword evidence="6" id="KW-0175">Coiled coil</keyword>
<feature type="domain" description="SSD" evidence="8">
    <location>
        <begin position="349"/>
        <end position="481"/>
    </location>
</feature>
<evidence type="ECO:0000256" key="3">
    <source>
        <dbReference type="ARBA" id="ARBA00022692"/>
    </source>
</evidence>
<feature type="transmembrane region" description="Helical" evidence="7">
    <location>
        <begin position="385"/>
        <end position="404"/>
    </location>
</feature>
<dbReference type="Gene3D" id="1.20.1640.10">
    <property type="entry name" value="Multidrug efflux transporter AcrB transmembrane domain"/>
    <property type="match status" value="2"/>
</dbReference>
<dbReference type="InterPro" id="IPR000731">
    <property type="entry name" value="SSD"/>
</dbReference>
<dbReference type="PANTHER" id="PTHR33406:SF13">
    <property type="entry name" value="MEMBRANE PROTEIN YDFJ"/>
    <property type="match status" value="1"/>
</dbReference>
<feature type="transmembrane region" description="Helical" evidence="7">
    <location>
        <begin position="354"/>
        <end position="373"/>
    </location>
</feature>
<dbReference type="GO" id="GO:0005886">
    <property type="term" value="C:plasma membrane"/>
    <property type="evidence" value="ECO:0007669"/>
    <property type="project" value="UniProtKB-SubCell"/>
</dbReference>
<feature type="transmembrane region" description="Helical" evidence="7">
    <location>
        <begin position="16"/>
        <end position="37"/>
    </location>
</feature>
<feature type="transmembrane region" description="Helical" evidence="7">
    <location>
        <begin position="326"/>
        <end position="347"/>
    </location>
</feature>
<feature type="transmembrane region" description="Helical" evidence="7">
    <location>
        <begin position="824"/>
        <end position="843"/>
    </location>
</feature>
<feature type="transmembrane region" description="Helical" evidence="7">
    <location>
        <begin position="750"/>
        <end position="773"/>
    </location>
</feature>